<evidence type="ECO:0000256" key="17">
    <source>
        <dbReference type="SAM" id="Phobius"/>
    </source>
</evidence>
<dbReference type="PIRSF" id="PIRSF009288">
    <property type="entry name" value="NDUB8"/>
    <property type="match status" value="1"/>
</dbReference>
<evidence type="ECO:0000256" key="11">
    <source>
        <dbReference type="ARBA" id="ARBA00022989"/>
    </source>
</evidence>
<comment type="similarity">
    <text evidence="2">Belongs to the complex I NDUFB8 subunit family.</text>
</comment>
<keyword evidence="7 17" id="KW-0812">Transmembrane</keyword>
<keyword evidence="6" id="KW-0679">Respiratory chain</keyword>
<keyword evidence="19" id="KW-1185">Reference proteome</keyword>
<dbReference type="EMBL" id="JAOPHQ010005817">
    <property type="protein sequence ID" value="KAK0133828.1"/>
    <property type="molecule type" value="Genomic_DNA"/>
</dbReference>
<dbReference type="AlphaFoldDB" id="A0AA47M4Z8"/>
<evidence type="ECO:0000256" key="16">
    <source>
        <dbReference type="SAM" id="MobiDB-lite"/>
    </source>
</evidence>
<evidence type="ECO:0000256" key="5">
    <source>
        <dbReference type="ARBA" id="ARBA00022448"/>
    </source>
</evidence>
<keyword evidence="11 17" id="KW-1133">Transmembrane helix</keyword>
<dbReference type="GO" id="GO:0006120">
    <property type="term" value="P:mitochondrial electron transport, NADH to ubiquinone"/>
    <property type="evidence" value="ECO:0007669"/>
    <property type="project" value="InterPro"/>
</dbReference>
<feature type="transmembrane region" description="Helical" evidence="17">
    <location>
        <begin position="148"/>
        <end position="166"/>
    </location>
</feature>
<dbReference type="GO" id="GO:0005743">
    <property type="term" value="C:mitochondrial inner membrane"/>
    <property type="evidence" value="ECO:0007669"/>
    <property type="project" value="UniProtKB-SubCell"/>
</dbReference>
<keyword evidence="13 17" id="KW-0472">Membrane</keyword>
<evidence type="ECO:0000256" key="6">
    <source>
        <dbReference type="ARBA" id="ARBA00022660"/>
    </source>
</evidence>
<evidence type="ECO:0000256" key="2">
    <source>
        <dbReference type="ARBA" id="ARBA00008039"/>
    </source>
</evidence>
<dbReference type="PANTHER" id="PTHR12840">
    <property type="entry name" value="NADH-UBIQUINONE OXIDOREDUCTASE ASHI SUBUNIT"/>
    <property type="match status" value="1"/>
</dbReference>
<gene>
    <name evidence="18" type="primary">NDUFB8</name>
    <name evidence="18" type="ORF">N1851_030641</name>
</gene>
<evidence type="ECO:0000256" key="7">
    <source>
        <dbReference type="ARBA" id="ARBA00022692"/>
    </source>
</evidence>
<dbReference type="Pfam" id="PF05821">
    <property type="entry name" value="NDUF_B8"/>
    <property type="match status" value="1"/>
</dbReference>
<evidence type="ECO:0000256" key="1">
    <source>
        <dbReference type="ARBA" id="ARBA00004298"/>
    </source>
</evidence>
<evidence type="ECO:0000256" key="3">
    <source>
        <dbReference type="ARBA" id="ARBA00011533"/>
    </source>
</evidence>
<evidence type="ECO:0000256" key="13">
    <source>
        <dbReference type="ARBA" id="ARBA00023136"/>
    </source>
</evidence>
<evidence type="ECO:0000256" key="9">
    <source>
        <dbReference type="ARBA" id="ARBA00022946"/>
    </source>
</evidence>
<keyword evidence="10" id="KW-0249">Electron transport</keyword>
<protein>
    <recommendedName>
        <fullName evidence="4">NADH dehydrogenase [ubiquinone] 1 beta subcomplex subunit 8, mitochondrial</fullName>
    </recommendedName>
    <alternativeName>
        <fullName evidence="15">Complex I-ASHI</fullName>
    </alternativeName>
    <alternativeName>
        <fullName evidence="14">NADH-ubiquinone oxidoreductase ASHI subunit</fullName>
    </alternativeName>
</protein>
<evidence type="ECO:0000256" key="8">
    <source>
        <dbReference type="ARBA" id="ARBA00022792"/>
    </source>
</evidence>
<evidence type="ECO:0000256" key="14">
    <source>
        <dbReference type="ARBA" id="ARBA00032699"/>
    </source>
</evidence>
<keyword evidence="12" id="KW-0496">Mitochondrion</keyword>
<evidence type="ECO:0000256" key="12">
    <source>
        <dbReference type="ARBA" id="ARBA00023128"/>
    </source>
</evidence>
<organism evidence="18 19">
    <name type="scientific">Merluccius polli</name>
    <name type="common">Benguela hake</name>
    <name type="synonym">Merluccius cadenati</name>
    <dbReference type="NCBI Taxonomy" id="89951"/>
    <lineage>
        <taxon>Eukaryota</taxon>
        <taxon>Metazoa</taxon>
        <taxon>Chordata</taxon>
        <taxon>Craniata</taxon>
        <taxon>Vertebrata</taxon>
        <taxon>Euteleostomi</taxon>
        <taxon>Actinopterygii</taxon>
        <taxon>Neopterygii</taxon>
        <taxon>Teleostei</taxon>
        <taxon>Neoteleostei</taxon>
        <taxon>Acanthomorphata</taxon>
        <taxon>Zeiogadaria</taxon>
        <taxon>Gadariae</taxon>
        <taxon>Gadiformes</taxon>
        <taxon>Gadoidei</taxon>
        <taxon>Merlucciidae</taxon>
        <taxon>Merluccius</taxon>
    </lineage>
</organism>
<feature type="compositionally biased region" description="Basic and acidic residues" evidence="16">
    <location>
        <begin position="97"/>
        <end position="109"/>
    </location>
</feature>
<accession>A0AA47M4Z8</accession>
<proteinExistence type="inferred from homology"/>
<feature type="region of interest" description="Disordered" evidence="16">
    <location>
        <begin position="88"/>
        <end position="109"/>
    </location>
</feature>
<dbReference type="InterPro" id="IPR008699">
    <property type="entry name" value="NDUFB8"/>
</dbReference>
<dbReference type="PANTHER" id="PTHR12840:SF1">
    <property type="entry name" value="NADH DEHYDROGENASE [UBIQUINONE] 1 BETA SUBCOMPLEX SUBUNIT 8, MITOCHONDRIAL"/>
    <property type="match status" value="1"/>
</dbReference>
<keyword evidence="8" id="KW-0999">Mitochondrion inner membrane</keyword>
<name>A0AA47M4Z8_MERPO</name>
<keyword evidence="5" id="KW-0813">Transport</keyword>
<comment type="caution">
    <text evidence="18">The sequence shown here is derived from an EMBL/GenBank/DDBJ whole genome shotgun (WGS) entry which is preliminary data.</text>
</comment>
<keyword evidence="9" id="KW-0809">Transit peptide</keyword>
<comment type="subcellular location">
    <subcellularLocation>
        <location evidence="1">Mitochondrion inner membrane</location>
        <topology evidence="1">Single-pass membrane protein</topology>
        <orientation evidence="1">Matrix side</orientation>
    </subcellularLocation>
</comment>
<dbReference type="Proteomes" id="UP001174136">
    <property type="component" value="Unassembled WGS sequence"/>
</dbReference>
<reference evidence="18" key="1">
    <citation type="journal article" date="2023" name="Front. Mar. Sci.">
        <title>A new Merluccius polli reference genome to investigate the effects of global change in West African waters.</title>
        <authorList>
            <person name="Mateo J.L."/>
            <person name="Blanco-Fernandez C."/>
            <person name="Garcia-Vazquez E."/>
            <person name="Machado-Schiaffino G."/>
        </authorList>
    </citation>
    <scope>NUCLEOTIDE SEQUENCE</scope>
    <source>
        <strain evidence="18">C29</strain>
        <tissue evidence="18">Fin</tissue>
    </source>
</reference>
<evidence type="ECO:0000313" key="19">
    <source>
        <dbReference type="Proteomes" id="UP001174136"/>
    </source>
</evidence>
<sequence>MRVSLVLRYQQQPVAKKMAGVGFQRWVRTLSKGKISGISALLPSCRAASGVSKDMLPGAYPKTPAEMAAAAKKYNIRAEDYKPIPDNGEGFGDYPELPDKSQQDRDPAYQWDHPDLRRNWGEAMHWDFDMFTRNRVDTSPTVLPWSTMYKQLFGFLGFMLFMFYLGDKFPVYQPVGPKQLPYNNLYLERGGSPDVEPEEVKHYEI</sequence>
<evidence type="ECO:0000256" key="4">
    <source>
        <dbReference type="ARBA" id="ARBA00020530"/>
    </source>
</evidence>
<dbReference type="InterPro" id="IPR016551">
    <property type="entry name" value="Ndufb8_metazoa"/>
</dbReference>
<evidence type="ECO:0000256" key="15">
    <source>
        <dbReference type="ARBA" id="ARBA00032752"/>
    </source>
</evidence>
<comment type="subunit">
    <text evidence="3">Complex I is composed of 45 different subunits.</text>
</comment>
<evidence type="ECO:0000313" key="18">
    <source>
        <dbReference type="EMBL" id="KAK0133828.1"/>
    </source>
</evidence>
<evidence type="ECO:0000256" key="10">
    <source>
        <dbReference type="ARBA" id="ARBA00022982"/>
    </source>
</evidence>